<dbReference type="SUPFAM" id="SSF52038">
    <property type="entry name" value="Barstar-related"/>
    <property type="match status" value="1"/>
</dbReference>
<evidence type="ECO:0000256" key="1">
    <source>
        <dbReference type="ARBA" id="ARBA00006845"/>
    </source>
</evidence>
<organism evidence="3 4">
    <name type="scientific">Sharpea porci</name>
    <dbReference type="NCBI Taxonomy" id="2652286"/>
    <lineage>
        <taxon>Bacteria</taxon>
        <taxon>Bacillati</taxon>
        <taxon>Bacillota</taxon>
        <taxon>Erysipelotrichia</taxon>
        <taxon>Erysipelotrichales</taxon>
        <taxon>Coprobacillaceae</taxon>
        <taxon>Sharpea</taxon>
    </lineage>
</organism>
<dbReference type="Gene3D" id="3.30.370.10">
    <property type="entry name" value="Barstar-like"/>
    <property type="match status" value="1"/>
</dbReference>
<proteinExistence type="inferred from homology"/>
<sequence length="87" mass="10200">MNTYYLDLSSCKEKQDLYKRFLALPADIHPDNLDALYDMLTSISEKTKLIINNYAGYQALYPEYFNAFMELCHDAHNNNPLLDIQFL</sequence>
<protein>
    <submittedName>
        <fullName evidence="3">Barstar family protein</fullName>
    </submittedName>
</protein>
<dbReference type="Proteomes" id="UP000442619">
    <property type="component" value="Unassembled WGS sequence"/>
</dbReference>
<accession>A0A844FSI4</accession>
<dbReference type="InterPro" id="IPR000468">
    <property type="entry name" value="Barstar"/>
</dbReference>
<evidence type="ECO:0000313" key="4">
    <source>
        <dbReference type="Proteomes" id="UP000442619"/>
    </source>
</evidence>
<dbReference type="RefSeq" id="WP_154515110.1">
    <property type="nucleotide sequence ID" value="NZ_JAQXUV010000014.1"/>
</dbReference>
<comment type="similarity">
    <text evidence="1">Belongs to the barstar family.</text>
</comment>
<gene>
    <name evidence="3" type="ORF">FYJ79_05065</name>
</gene>
<keyword evidence="4" id="KW-1185">Reference proteome</keyword>
<dbReference type="Pfam" id="PF01337">
    <property type="entry name" value="Barstar"/>
    <property type="match status" value="1"/>
</dbReference>
<reference evidence="3 4" key="1">
    <citation type="submission" date="2019-08" db="EMBL/GenBank/DDBJ databases">
        <title>In-depth cultivation of the pig gut microbiome towards novel bacterial diversity and tailored functional studies.</title>
        <authorList>
            <person name="Wylensek D."/>
            <person name="Hitch T.C.A."/>
            <person name="Clavel T."/>
        </authorList>
    </citation>
    <scope>NUCLEOTIDE SEQUENCE [LARGE SCALE GENOMIC DNA]</scope>
    <source>
        <strain evidence="3 4">CA-Schmier-601-WT-3</strain>
    </source>
</reference>
<evidence type="ECO:0000313" key="3">
    <source>
        <dbReference type="EMBL" id="MST88951.1"/>
    </source>
</evidence>
<name>A0A844FSI4_9FIRM</name>
<dbReference type="InterPro" id="IPR035905">
    <property type="entry name" value="Barstar-like_sf"/>
</dbReference>
<dbReference type="EMBL" id="VUNM01000008">
    <property type="protein sequence ID" value="MST88951.1"/>
    <property type="molecule type" value="Genomic_DNA"/>
</dbReference>
<comment type="caution">
    <text evidence="3">The sequence shown here is derived from an EMBL/GenBank/DDBJ whole genome shotgun (WGS) entry which is preliminary data.</text>
</comment>
<dbReference type="AlphaFoldDB" id="A0A844FSI4"/>
<feature type="domain" description="Barstar (barnase inhibitor)" evidence="2">
    <location>
        <begin position="1"/>
        <end position="77"/>
    </location>
</feature>
<evidence type="ECO:0000259" key="2">
    <source>
        <dbReference type="Pfam" id="PF01337"/>
    </source>
</evidence>